<dbReference type="GO" id="GO:0098632">
    <property type="term" value="F:cell-cell adhesion mediator activity"/>
    <property type="evidence" value="ECO:0007669"/>
    <property type="project" value="TreeGrafter"/>
</dbReference>
<feature type="region of interest" description="Disordered" evidence="2">
    <location>
        <begin position="873"/>
        <end position="971"/>
    </location>
</feature>
<dbReference type="PANTHER" id="PTHR10075:SF100">
    <property type="entry name" value="FASCICLIN-2"/>
    <property type="match status" value="1"/>
</dbReference>
<accession>A0AAE1ZG06</accession>
<protein>
    <recommendedName>
        <fullName evidence="3">Ig-like domain-containing protein</fullName>
    </recommendedName>
</protein>
<keyword evidence="1" id="KW-0393">Immunoglobulin domain</keyword>
<dbReference type="InterPro" id="IPR013098">
    <property type="entry name" value="Ig_I-set"/>
</dbReference>
<feature type="region of interest" description="Disordered" evidence="2">
    <location>
        <begin position="1019"/>
        <end position="1070"/>
    </location>
</feature>
<evidence type="ECO:0000259" key="3">
    <source>
        <dbReference type="PROSITE" id="PS50835"/>
    </source>
</evidence>
<feature type="domain" description="Ig-like" evidence="3">
    <location>
        <begin position="560"/>
        <end position="651"/>
    </location>
</feature>
<feature type="region of interest" description="Disordered" evidence="2">
    <location>
        <begin position="70"/>
        <end position="101"/>
    </location>
</feature>
<dbReference type="PANTHER" id="PTHR10075">
    <property type="entry name" value="BASIGIN RELATED"/>
    <property type="match status" value="1"/>
</dbReference>
<feature type="compositionally biased region" description="Pro residues" evidence="2">
    <location>
        <begin position="1025"/>
        <end position="1038"/>
    </location>
</feature>
<dbReference type="InterPro" id="IPR013783">
    <property type="entry name" value="Ig-like_fold"/>
</dbReference>
<dbReference type="InterPro" id="IPR003599">
    <property type="entry name" value="Ig_sub"/>
</dbReference>
<reference evidence="4" key="1">
    <citation type="submission" date="2022-04" db="EMBL/GenBank/DDBJ databases">
        <authorList>
            <person name="Xu L."/>
            <person name="Lv Z."/>
        </authorList>
    </citation>
    <scope>NUCLEOTIDE SEQUENCE</scope>
    <source>
        <strain evidence="4">LV_2022a</strain>
    </source>
</reference>
<keyword evidence="5" id="KW-1185">Reference proteome</keyword>
<feature type="compositionally biased region" description="Polar residues" evidence="2">
    <location>
        <begin position="889"/>
        <end position="921"/>
    </location>
</feature>
<evidence type="ECO:0000313" key="5">
    <source>
        <dbReference type="Proteomes" id="UP001292079"/>
    </source>
</evidence>
<evidence type="ECO:0000313" key="4">
    <source>
        <dbReference type="EMBL" id="KAK4473268.1"/>
    </source>
</evidence>
<dbReference type="GO" id="GO:0007156">
    <property type="term" value="P:homophilic cell adhesion via plasma membrane adhesion molecules"/>
    <property type="evidence" value="ECO:0007669"/>
    <property type="project" value="TreeGrafter"/>
</dbReference>
<feature type="region of interest" description="Disordered" evidence="2">
    <location>
        <begin position="1"/>
        <end position="22"/>
    </location>
</feature>
<feature type="domain" description="Ig-like" evidence="3">
    <location>
        <begin position="419"/>
        <end position="511"/>
    </location>
</feature>
<comment type="caution">
    <text evidence="4">The sequence shown here is derived from an EMBL/GenBank/DDBJ whole genome shotgun (WGS) entry which is preliminary data.</text>
</comment>
<dbReference type="InterPro" id="IPR036179">
    <property type="entry name" value="Ig-like_dom_sf"/>
</dbReference>
<proteinExistence type="predicted"/>
<dbReference type="SUPFAM" id="SSF48726">
    <property type="entry name" value="Immunoglobulin"/>
    <property type="match status" value="3"/>
</dbReference>
<dbReference type="EMBL" id="JALJAT010000002">
    <property type="protein sequence ID" value="KAK4473268.1"/>
    <property type="molecule type" value="Genomic_DNA"/>
</dbReference>
<dbReference type="CDD" id="cd00096">
    <property type="entry name" value="Ig"/>
    <property type="match status" value="2"/>
</dbReference>
<dbReference type="FunFam" id="2.60.40.10:FF:000107">
    <property type="entry name" value="Myosin, light chain kinase a"/>
    <property type="match status" value="1"/>
</dbReference>
<dbReference type="Pfam" id="PF07679">
    <property type="entry name" value="I-set"/>
    <property type="match status" value="3"/>
</dbReference>
<sequence length="1086" mass="120520">MASPEVGIVYQPPSQFSPQSGNLATSTKVLNLSRAQVNLAQPSQGVYPTSVSSQPSNQTNAYNYLNQQSQSPLSYTYPGQTGAEQPDNNFNRTGYQNSPQPQVYTIGASQASQMQQTQYRQQNQQPQQTQQYRVIATPLQTTNMGQVNAYPMDQSNLQPSYNTQPNVIYFGQGAQAQQQLPPQQPYHQQTQPQGSQVIYARSASQSYAPPGNAYPTQAQFAPQANTGTLDYQPTNQVTTSPQPITIQPSHHANQLNQQNFNQPPRFQHVSNPTSISQPPQFQTQNQQVYYQSQSKPQQQQQQPYSSQINFNQVESKPVQIAQSTWSAQPNNQVIDSRPNKQYYHQQQYQQQPVQTYQPIQNNKSYTQDNLPPIVPVQTFDQQQINRRVPSGGQTKQIKVKSLPMRNSVSMDGVDASGPPQFVVHPVGQLTIAEGEPANITARVRPAGDSTLNIEWYKNGKPLAAASRFTTTFDRGYAVLDFLYTNEDDNGDYSCVATNSQGQDQSSSCHVTIIPEEGVVTETQLPEESMIANLAMMEDHLVKNGIDRANRYHDDIRPINPPIFLKPLSPQIGLRESAPAHFETCVEPTNDNSLTVEWYKDGKPVSMGCRFNAVLDRGFAMLDILYCYPEDNGAYFCVARNSAGQVQSNVVELQCNAEEHIVTSSVLSKESVSYLQSLDAWESDAMAGYDVVKRDEDEPPCAPSFDILPVAVTVTEGSPAKFIVKAGGNPRPKIYWYINGELIASSGGGGNWRIFQDGGISNLEFHRVGTPGELNIKAVARNNLGEAATETVLIIEPQLDFRPDLRHVAPENPFKKLAQLKKVECSHELSSAFKKPKAQALDLRRLERALENRGRSAAGTEVEEAENLYSRVQSQLRTNRRSSVPPRTPSQPLLQNAQPTDVQFQRQPVAPPSTQQQTNFQPPMQKPTPRPQFQAPVGQQAQPQQQFQQYQQPQPQQQQFQQYQQQPQQQKFQQPNGMIKMNAPLNQYPNQPSSPVPVSQPLTINPPGMAQQIQTPIVSPMKVPSPAQPTPPPPPPPMIPAAQTTPNSTLPPPPSPPVMNSLMQFSDPSPAQTAYSDAVSAEFTIQL</sequence>
<feature type="compositionally biased region" description="Low complexity" evidence="2">
    <location>
        <begin position="930"/>
        <end position="971"/>
    </location>
</feature>
<feature type="compositionally biased region" description="Polar residues" evidence="2">
    <location>
        <begin position="226"/>
        <end position="252"/>
    </location>
</feature>
<dbReference type="AlphaFoldDB" id="A0AAE1ZG06"/>
<feature type="compositionally biased region" description="Low complexity" evidence="2">
    <location>
        <begin position="253"/>
        <end position="262"/>
    </location>
</feature>
<feature type="region of interest" description="Disordered" evidence="2">
    <location>
        <begin position="175"/>
        <end position="196"/>
    </location>
</feature>
<feature type="region of interest" description="Disordered" evidence="2">
    <location>
        <begin position="226"/>
        <end position="305"/>
    </location>
</feature>
<dbReference type="SMART" id="SM00409">
    <property type="entry name" value="IG"/>
    <property type="match status" value="3"/>
</dbReference>
<dbReference type="GO" id="GO:0070593">
    <property type="term" value="P:dendrite self-avoidance"/>
    <property type="evidence" value="ECO:0007669"/>
    <property type="project" value="TreeGrafter"/>
</dbReference>
<dbReference type="Proteomes" id="UP001292079">
    <property type="component" value="Unassembled WGS sequence"/>
</dbReference>
<dbReference type="InterPro" id="IPR007110">
    <property type="entry name" value="Ig-like_dom"/>
</dbReference>
<evidence type="ECO:0000256" key="2">
    <source>
        <dbReference type="SAM" id="MobiDB-lite"/>
    </source>
</evidence>
<name>A0AAE1ZG06_SCHME</name>
<feature type="compositionally biased region" description="Low complexity" evidence="2">
    <location>
        <begin position="276"/>
        <end position="305"/>
    </location>
</feature>
<evidence type="ECO:0000256" key="1">
    <source>
        <dbReference type="ARBA" id="ARBA00023319"/>
    </source>
</evidence>
<dbReference type="GO" id="GO:0007411">
    <property type="term" value="P:axon guidance"/>
    <property type="evidence" value="ECO:0007669"/>
    <property type="project" value="TreeGrafter"/>
</dbReference>
<dbReference type="Gene3D" id="2.60.40.10">
    <property type="entry name" value="Immunoglobulins"/>
    <property type="match status" value="3"/>
</dbReference>
<dbReference type="GO" id="GO:0030424">
    <property type="term" value="C:axon"/>
    <property type="evidence" value="ECO:0007669"/>
    <property type="project" value="TreeGrafter"/>
</dbReference>
<feature type="compositionally biased region" description="Polar residues" evidence="2">
    <location>
        <begin position="12"/>
        <end position="22"/>
    </location>
</feature>
<dbReference type="PROSITE" id="PS50835">
    <property type="entry name" value="IG_LIKE"/>
    <property type="match status" value="2"/>
</dbReference>
<organism evidence="4 5">
    <name type="scientific">Schistosoma mekongi</name>
    <name type="common">Parasitic worm</name>
    <dbReference type="NCBI Taxonomy" id="38744"/>
    <lineage>
        <taxon>Eukaryota</taxon>
        <taxon>Metazoa</taxon>
        <taxon>Spiralia</taxon>
        <taxon>Lophotrochozoa</taxon>
        <taxon>Platyhelminthes</taxon>
        <taxon>Trematoda</taxon>
        <taxon>Digenea</taxon>
        <taxon>Strigeidida</taxon>
        <taxon>Schistosomatoidea</taxon>
        <taxon>Schistosomatidae</taxon>
        <taxon>Schistosoma</taxon>
    </lineage>
</organism>
<dbReference type="GO" id="GO:0005886">
    <property type="term" value="C:plasma membrane"/>
    <property type="evidence" value="ECO:0007669"/>
    <property type="project" value="TreeGrafter"/>
</dbReference>
<reference evidence="4" key="2">
    <citation type="journal article" date="2023" name="Infect Dis Poverty">
        <title>Chromosome-scale genome of the human blood fluke Schistosoma mekongi and its implications for public health.</title>
        <authorList>
            <person name="Zhou M."/>
            <person name="Xu L."/>
            <person name="Xu D."/>
            <person name="Chen W."/>
            <person name="Khan J."/>
            <person name="Hu Y."/>
            <person name="Huang H."/>
            <person name="Wei H."/>
            <person name="Zhang Y."/>
            <person name="Chusongsang P."/>
            <person name="Tanasarnprasert K."/>
            <person name="Hu X."/>
            <person name="Limpanont Y."/>
            <person name="Lv Z."/>
        </authorList>
    </citation>
    <scope>NUCLEOTIDE SEQUENCE</scope>
    <source>
        <strain evidence="4">LV_2022a</strain>
    </source>
</reference>
<gene>
    <name evidence="4" type="ORF">MN116_004438</name>
</gene>